<dbReference type="WBParaSite" id="BPAG_0000076101-mRNA-1">
    <property type="protein sequence ID" value="BPAG_0000076101-mRNA-1"/>
    <property type="gene ID" value="BPAG_0000076101"/>
</dbReference>
<evidence type="ECO:0000313" key="3">
    <source>
        <dbReference type="WBParaSite" id="BPAG_0000076101-mRNA-1"/>
    </source>
</evidence>
<sequence>MIHPFSLSPSLLTLNTLAGKQAVCIQTYPNLRITCATAYERRLPLNEHQCGDLCLQVSARTCRYNRMRRKSCVPSITPAVGSLVLLSDHCNSGLPDYVTRDVTSERPAHIAPSDKKTTNVGERGKSVERGNKSIVNTSKSKASAPYYYSPRNEQQHHFQAAADLSNSALATDGVQAIDEGPATFQIDTSDRSRGSLLPIKCRSAQYDQINKRCILFNTSISPTGNADYIPNKDVEVLGFTCRSVIHFHEYTRSNCILNKDSAKTRPEYFTSEIEQKLDYIEGMNA</sequence>
<gene>
    <name evidence="1" type="ORF">BPAG_LOCUS762</name>
</gene>
<name>A0A0N4SYF3_BRUPA</name>
<reference evidence="1 2" key="2">
    <citation type="submission" date="2018-11" db="EMBL/GenBank/DDBJ databases">
        <authorList>
            <consortium name="Pathogen Informatics"/>
        </authorList>
    </citation>
    <scope>NUCLEOTIDE SEQUENCE [LARGE SCALE GENOMIC DNA]</scope>
</reference>
<dbReference type="EMBL" id="UZAD01000041">
    <property type="protein sequence ID" value="VDN81948.1"/>
    <property type="molecule type" value="Genomic_DNA"/>
</dbReference>
<proteinExistence type="predicted"/>
<evidence type="ECO:0000313" key="1">
    <source>
        <dbReference type="EMBL" id="VDN81948.1"/>
    </source>
</evidence>
<protein>
    <submittedName>
        <fullName evidence="3">PAN domain protein</fullName>
    </submittedName>
</protein>
<dbReference type="AlphaFoldDB" id="A0A0N4SYF3"/>
<organism evidence="3">
    <name type="scientific">Brugia pahangi</name>
    <name type="common">Filarial nematode worm</name>
    <dbReference type="NCBI Taxonomy" id="6280"/>
    <lineage>
        <taxon>Eukaryota</taxon>
        <taxon>Metazoa</taxon>
        <taxon>Ecdysozoa</taxon>
        <taxon>Nematoda</taxon>
        <taxon>Chromadorea</taxon>
        <taxon>Rhabditida</taxon>
        <taxon>Spirurina</taxon>
        <taxon>Spiruromorpha</taxon>
        <taxon>Filarioidea</taxon>
        <taxon>Onchocercidae</taxon>
        <taxon>Brugia</taxon>
    </lineage>
</organism>
<accession>A0A0N4SYF3</accession>
<reference evidence="3" key="1">
    <citation type="submission" date="2017-02" db="UniProtKB">
        <authorList>
            <consortium name="WormBaseParasite"/>
        </authorList>
    </citation>
    <scope>IDENTIFICATION</scope>
</reference>
<evidence type="ECO:0000313" key="2">
    <source>
        <dbReference type="Proteomes" id="UP000278627"/>
    </source>
</evidence>
<keyword evidence="2" id="KW-1185">Reference proteome</keyword>
<dbReference type="Proteomes" id="UP000278627">
    <property type="component" value="Unassembled WGS sequence"/>
</dbReference>